<dbReference type="eggNOG" id="KOG2825">
    <property type="taxonomic scope" value="Eukaryota"/>
</dbReference>
<dbReference type="InterPro" id="IPR027542">
    <property type="entry name" value="ATPase_ArsA/GET3_euk"/>
</dbReference>
<evidence type="ECO:0000313" key="11">
    <source>
        <dbReference type="EMBL" id="EAR85417.2"/>
    </source>
</evidence>
<keyword evidence="12" id="KW-1185">Reference proteome</keyword>
<dbReference type="FunFam" id="3.40.50.300:FF:001459">
    <property type="entry name" value="ATPase ASNA1 homolog"/>
    <property type="match status" value="1"/>
</dbReference>
<keyword evidence="5 9" id="KW-0378">Hydrolase</keyword>
<evidence type="ECO:0000256" key="6">
    <source>
        <dbReference type="ARBA" id="ARBA00022824"/>
    </source>
</evidence>
<dbReference type="PANTHER" id="PTHR10803:SF3">
    <property type="entry name" value="ATPASE GET3"/>
    <property type="match status" value="1"/>
</dbReference>
<organism evidence="11 12">
    <name type="scientific">Tetrahymena thermophila (strain SB210)</name>
    <dbReference type="NCBI Taxonomy" id="312017"/>
    <lineage>
        <taxon>Eukaryota</taxon>
        <taxon>Sar</taxon>
        <taxon>Alveolata</taxon>
        <taxon>Ciliophora</taxon>
        <taxon>Intramacronucleata</taxon>
        <taxon>Oligohymenophorea</taxon>
        <taxon>Hymenostomatida</taxon>
        <taxon>Tetrahymenina</taxon>
        <taxon>Tetrahymenidae</taxon>
        <taxon>Tetrahymena</taxon>
    </lineage>
</organism>
<evidence type="ECO:0000259" key="10">
    <source>
        <dbReference type="Pfam" id="PF02374"/>
    </source>
</evidence>
<dbReference type="InterPro" id="IPR025723">
    <property type="entry name" value="ArsA/GET3_ATPase-like"/>
</dbReference>
<gene>
    <name evidence="11" type="ORF">TTHERM_00471960</name>
</gene>
<evidence type="ECO:0000256" key="8">
    <source>
        <dbReference type="ARBA" id="ARBA00022840"/>
    </source>
</evidence>
<keyword evidence="8 9" id="KW-0067">ATP-binding</keyword>
<evidence type="ECO:0000256" key="2">
    <source>
        <dbReference type="ARBA" id="ARBA00022448"/>
    </source>
</evidence>
<dbReference type="RefSeq" id="XP_001033080.2">
    <property type="nucleotide sequence ID" value="XM_001033080.2"/>
</dbReference>
<dbReference type="FunCoup" id="I7M036">
    <property type="interactions" value="534"/>
</dbReference>
<proteinExistence type="inferred from homology"/>
<dbReference type="OrthoDB" id="1770at2759"/>
<dbReference type="HAMAP" id="MF_03112">
    <property type="entry name" value="Asna1_Get3"/>
    <property type="match status" value="1"/>
</dbReference>
<evidence type="ECO:0000313" key="12">
    <source>
        <dbReference type="Proteomes" id="UP000009168"/>
    </source>
</evidence>
<dbReference type="GO" id="GO:0016887">
    <property type="term" value="F:ATP hydrolysis activity"/>
    <property type="evidence" value="ECO:0007669"/>
    <property type="project" value="InterPro"/>
</dbReference>
<dbReference type="GO" id="GO:0043529">
    <property type="term" value="C:GET complex"/>
    <property type="evidence" value="ECO:0007669"/>
    <property type="project" value="TreeGrafter"/>
</dbReference>
<dbReference type="InParanoid" id="I7M036"/>
<dbReference type="KEGG" id="tet:TTHERM_00471960"/>
<name>I7M036_TETTS</name>
<evidence type="ECO:0000256" key="7">
    <source>
        <dbReference type="ARBA" id="ARBA00022833"/>
    </source>
</evidence>
<dbReference type="GO" id="GO:0046872">
    <property type="term" value="F:metal ion binding"/>
    <property type="evidence" value="ECO:0007669"/>
    <property type="project" value="UniProtKB-KW"/>
</dbReference>
<keyword evidence="3 9" id="KW-0963">Cytoplasm</keyword>
<evidence type="ECO:0000256" key="4">
    <source>
        <dbReference type="ARBA" id="ARBA00022741"/>
    </source>
</evidence>
<dbReference type="STRING" id="312017.I7M036"/>
<evidence type="ECO:0000256" key="3">
    <source>
        <dbReference type="ARBA" id="ARBA00022490"/>
    </source>
</evidence>
<dbReference type="GO" id="GO:0005524">
    <property type="term" value="F:ATP binding"/>
    <property type="evidence" value="ECO:0007669"/>
    <property type="project" value="UniProtKB-UniRule"/>
</dbReference>
<keyword evidence="6 9" id="KW-0256">Endoplasmic reticulum</keyword>
<dbReference type="Proteomes" id="UP000009168">
    <property type="component" value="Unassembled WGS sequence"/>
</dbReference>
<evidence type="ECO:0000256" key="1">
    <source>
        <dbReference type="ARBA" id="ARBA00011040"/>
    </source>
</evidence>
<accession>I7M036</accession>
<evidence type="ECO:0000256" key="9">
    <source>
        <dbReference type="HAMAP-Rule" id="MF_03112"/>
    </source>
</evidence>
<dbReference type="InterPro" id="IPR016300">
    <property type="entry name" value="ATPase_ArsA/GET3"/>
</dbReference>
<protein>
    <recommendedName>
        <fullName evidence="9">ATPase ASNA1 homolog</fullName>
        <ecNumber evidence="9">3.6.-.-</ecNumber>
    </recommendedName>
    <alternativeName>
        <fullName evidence="9">Arsenical pump-driving ATPase homolog</fullName>
    </alternativeName>
    <alternativeName>
        <fullName evidence="9">Arsenite-stimulated ATPase</fullName>
    </alternativeName>
</protein>
<dbReference type="InterPro" id="IPR027417">
    <property type="entry name" value="P-loop_NTPase"/>
</dbReference>
<feature type="binding site" evidence="9">
    <location>
        <begin position="24"/>
        <end position="31"/>
    </location>
    <ligand>
        <name>ATP</name>
        <dbReference type="ChEBI" id="CHEBI:30616"/>
    </ligand>
</feature>
<dbReference type="Pfam" id="PF02374">
    <property type="entry name" value="ArsA_ATPase"/>
    <property type="match status" value="1"/>
</dbReference>
<evidence type="ECO:0000256" key="5">
    <source>
        <dbReference type="ARBA" id="ARBA00022801"/>
    </source>
</evidence>
<keyword evidence="2 9" id="KW-0813">Transport</keyword>
<comment type="function">
    <text evidence="9">ATPase required for the post-translational delivery of tail-anchored (TA) proteins to the endoplasmic reticulum. Recognizes and selectively binds the transmembrane domain of TA proteins in the cytosol. This complex then targets to the endoplasmic reticulum by membrane-bound receptors, where the tail-anchored protein is released for insertion. This process is regulated by ATP binding and hydrolysis. ATP binding drives the homodimer towards the closed dimer state, facilitating recognition of newly synthesized TA membrane proteins. ATP hydrolysis is required for insertion. Subsequently, the homodimer reverts towards the open dimer state, lowering its affinity for the membrane-bound receptor, and returning it to the cytosol to initiate a new round of targeting.</text>
</comment>
<keyword evidence="7 9" id="KW-0862">Zinc</keyword>
<dbReference type="GeneID" id="7846308"/>
<comment type="subunit">
    <text evidence="9">Homodimer.</text>
</comment>
<comment type="similarity">
    <text evidence="1 9">Belongs to the arsA ATPase family.</text>
</comment>
<dbReference type="Gene3D" id="3.40.50.300">
    <property type="entry name" value="P-loop containing nucleotide triphosphate hydrolases"/>
    <property type="match status" value="1"/>
</dbReference>
<feature type="domain" description="ArsA/GET3 Anion-transporting ATPase-like" evidence="10">
    <location>
        <begin position="17"/>
        <end position="312"/>
    </location>
</feature>
<dbReference type="GO" id="GO:0071816">
    <property type="term" value="P:tail-anchored membrane protein insertion into ER membrane"/>
    <property type="evidence" value="ECO:0007669"/>
    <property type="project" value="TreeGrafter"/>
</dbReference>
<dbReference type="NCBIfam" id="TIGR00345">
    <property type="entry name" value="GET3_arsA_TRC40"/>
    <property type="match status" value="1"/>
</dbReference>
<sequence length="322" mass="36452">MDQERTLKNLLEKKTLKWIFVGGKGGVGKTTTSSSLATLLAQNGVKVLIISTDPAHNLCDCFDQKFSGKEPTPVAGIENLWGMEIDPTIDPNSLNFPDFEGFETDQSTKNFLSEIISQVPGIDEAMSFSALIKSLDKYNFDVVVFDTAPTGHTLRLLNFPNLLEKGIEKIIALKNKFQGILSSIAGQQNFDKLFGDLEEKKKTVQLVVNQMKDPNRTTFVAVCIPEFLSMYETDRLVYELAKYEIDIQNIVINQVLYPNETCKMCRSRAKMQKKYMDQILELYEDLHVVIVPLQESEVRGVENLKKFCQLLLTQQEIPKIPE</sequence>
<comment type="subcellular location">
    <subcellularLocation>
        <location evidence="9">Cytoplasm</location>
    </subcellularLocation>
    <subcellularLocation>
        <location evidence="9">Endoplasmic reticulum</location>
    </subcellularLocation>
</comment>
<dbReference type="PANTHER" id="PTHR10803">
    <property type="entry name" value="ARSENICAL PUMP-DRIVING ATPASE ARSENITE-TRANSLOCATING ATPASE"/>
    <property type="match status" value="1"/>
</dbReference>
<keyword evidence="4 9" id="KW-0547">Nucleotide-binding</keyword>
<reference evidence="12" key="1">
    <citation type="journal article" date="2006" name="PLoS Biol.">
        <title>Macronuclear genome sequence of the ciliate Tetrahymena thermophila, a model eukaryote.</title>
        <authorList>
            <person name="Eisen J.A."/>
            <person name="Coyne R.S."/>
            <person name="Wu M."/>
            <person name="Wu D."/>
            <person name="Thiagarajan M."/>
            <person name="Wortman J.R."/>
            <person name="Badger J.H."/>
            <person name="Ren Q."/>
            <person name="Amedeo P."/>
            <person name="Jones K.M."/>
            <person name="Tallon L.J."/>
            <person name="Delcher A.L."/>
            <person name="Salzberg S.L."/>
            <person name="Silva J.C."/>
            <person name="Haas B.J."/>
            <person name="Majoros W.H."/>
            <person name="Farzad M."/>
            <person name="Carlton J.M."/>
            <person name="Smith R.K. Jr."/>
            <person name="Garg J."/>
            <person name="Pearlman R.E."/>
            <person name="Karrer K.M."/>
            <person name="Sun L."/>
            <person name="Manning G."/>
            <person name="Elde N.C."/>
            <person name="Turkewitz A.P."/>
            <person name="Asai D.J."/>
            <person name="Wilkes D.E."/>
            <person name="Wang Y."/>
            <person name="Cai H."/>
            <person name="Collins K."/>
            <person name="Stewart B.A."/>
            <person name="Lee S.R."/>
            <person name="Wilamowska K."/>
            <person name="Weinberg Z."/>
            <person name="Ruzzo W.L."/>
            <person name="Wloga D."/>
            <person name="Gaertig J."/>
            <person name="Frankel J."/>
            <person name="Tsao C.-C."/>
            <person name="Gorovsky M.A."/>
            <person name="Keeling P.J."/>
            <person name="Waller R.F."/>
            <person name="Patron N.J."/>
            <person name="Cherry J.M."/>
            <person name="Stover N.A."/>
            <person name="Krieger C.J."/>
            <person name="del Toro C."/>
            <person name="Ryder H.F."/>
            <person name="Williamson S.C."/>
            <person name="Barbeau R.A."/>
            <person name="Hamilton E.P."/>
            <person name="Orias E."/>
        </authorList>
    </citation>
    <scope>NUCLEOTIDE SEQUENCE [LARGE SCALE GENOMIC DNA]</scope>
    <source>
        <strain evidence="12">SB210</strain>
    </source>
</reference>
<feature type="binding site" evidence="9">
    <location>
        <position position="253"/>
    </location>
    <ligand>
        <name>ATP</name>
        <dbReference type="ChEBI" id="CHEBI:30616"/>
    </ligand>
</feature>
<feature type="binding site" evidence="9">
    <location>
        <position position="265"/>
    </location>
    <ligand>
        <name>Zn(2+)</name>
        <dbReference type="ChEBI" id="CHEBI:29105"/>
        <note>ligand shared between dimeric partners</note>
    </ligand>
</feature>
<dbReference type="EMBL" id="GG662622">
    <property type="protein sequence ID" value="EAR85417.2"/>
    <property type="molecule type" value="Genomic_DNA"/>
</dbReference>
<dbReference type="SUPFAM" id="SSF52540">
    <property type="entry name" value="P-loop containing nucleoside triphosphate hydrolases"/>
    <property type="match status" value="1"/>
</dbReference>
<feature type="binding site" evidence="9">
    <location>
        <position position="262"/>
    </location>
    <ligand>
        <name>Zn(2+)</name>
        <dbReference type="ChEBI" id="CHEBI:29105"/>
        <note>ligand shared between dimeric partners</note>
    </ligand>
</feature>
<keyword evidence="9" id="KW-0479">Metal-binding</keyword>
<dbReference type="AlphaFoldDB" id="I7M036"/>
<dbReference type="EC" id="3.6.-.-" evidence="9"/>
<feature type="binding site" evidence="9">
    <location>
        <position position="226"/>
    </location>
    <ligand>
        <name>ATP</name>
        <dbReference type="ChEBI" id="CHEBI:30616"/>
    </ligand>
</feature>
<dbReference type="CDD" id="cd02035">
    <property type="entry name" value="ArsA"/>
    <property type="match status" value="1"/>
</dbReference>
<feature type="active site" evidence="9">
    <location>
        <position position="53"/>
    </location>
</feature>